<dbReference type="EMBL" id="LXQA010504931">
    <property type="protein sequence ID" value="MCI55982.1"/>
    <property type="molecule type" value="Genomic_DNA"/>
</dbReference>
<sequence length="57" mass="6075">SVGSVIHGCRFRTVAVMLCLWLTVIHRSPASVSLLTSVVHATVDSWDSGCSCSLISE</sequence>
<keyword evidence="3" id="KW-1185">Reference proteome</keyword>
<name>A0A392T5C9_9FABA</name>
<proteinExistence type="predicted"/>
<feature type="non-terminal residue" evidence="2">
    <location>
        <position position="1"/>
    </location>
</feature>
<evidence type="ECO:0000313" key="2">
    <source>
        <dbReference type="EMBL" id="MCI55982.1"/>
    </source>
</evidence>
<organism evidence="2 3">
    <name type="scientific">Trifolium medium</name>
    <dbReference type="NCBI Taxonomy" id="97028"/>
    <lineage>
        <taxon>Eukaryota</taxon>
        <taxon>Viridiplantae</taxon>
        <taxon>Streptophyta</taxon>
        <taxon>Embryophyta</taxon>
        <taxon>Tracheophyta</taxon>
        <taxon>Spermatophyta</taxon>
        <taxon>Magnoliopsida</taxon>
        <taxon>eudicotyledons</taxon>
        <taxon>Gunneridae</taxon>
        <taxon>Pentapetalae</taxon>
        <taxon>rosids</taxon>
        <taxon>fabids</taxon>
        <taxon>Fabales</taxon>
        <taxon>Fabaceae</taxon>
        <taxon>Papilionoideae</taxon>
        <taxon>50 kb inversion clade</taxon>
        <taxon>NPAAA clade</taxon>
        <taxon>Hologalegina</taxon>
        <taxon>IRL clade</taxon>
        <taxon>Trifolieae</taxon>
        <taxon>Trifolium</taxon>
    </lineage>
</organism>
<feature type="chain" id="PRO_5017234944" evidence="1">
    <location>
        <begin position="28"/>
        <end position="57"/>
    </location>
</feature>
<protein>
    <submittedName>
        <fullName evidence="2">Uncharacterized protein</fullName>
    </submittedName>
</protein>
<dbReference type="AlphaFoldDB" id="A0A392T5C9"/>
<accession>A0A392T5C9</accession>
<evidence type="ECO:0000313" key="3">
    <source>
        <dbReference type="Proteomes" id="UP000265520"/>
    </source>
</evidence>
<reference evidence="2 3" key="1">
    <citation type="journal article" date="2018" name="Front. Plant Sci.">
        <title>Red Clover (Trifolium pratense) and Zigzag Clover (T. medium) - A Picture of Genomic Similarities and Differences.</title>
        <authorList>
            <person name="Dluhosova J."/>
            <person name="Istvanek J."/>
            <person name="Nedelnik J."/>
            <person name="Repkova J."/>
        </authorList>
    </citation>
    <scope>NUCLEOTIDE SEQUENCE [LARGE SCALE GENOMIC DNA]</scope>
    <source>
        <strain evidence="3">cv. 10/8</strain>
        <tissue evidence="2">Leaf</tissue>
    </source>
</reference>
<keyword evidence="1" id="KW-0732">Signal</keyword>
<dbReference type="Proteomes" id="UP000265520">
    <property type="component" value="Unassembled WGS sequence"/>
</dbReference>
<feature type="signal peptide" evidence="1">
    <location>
        <begin position="1"/>
        <end position="27"/>
    </location>
</feature>
<evidence type="ECO:0000256" key="1">
    <source>
        <dbReference type="SAM" id="SignalP"/>
    </source>
</evidence>
<comment type="caution">
    <text evidence="2">The sequence shown here is derived from an EMBL/GenBank/DDBJ whole genome shotgun (WGS) entry which is preliminary data.</text>
</comment>